<organism evidence="2 3">
    <name type="scientific">Eumeta variegata</name>
    <name type="common">Bagworm moth</name>
    <name type="synonym">Eumeta japonica</name>
    <dbReference type="NCBI Taxonomy" id="151549"/>
    <lineage>
        <taxon>Eukaryota</taxon>
        <taxon>Metazoa</taxon>
        <taxon>Ecdysozoa</taxon>
        <taxon>Arthropoda</taxon>
        <taxon>Hexapoda</taxon>
        <taxon>Insecta</taxon>
        <taxon>Pterygota</taxon>
        <taxon>Neoptera</taxon>
        <taxon>Endopterygota</taxon>
        <taxon>Lepidoptera</taxon>
        <taxon>Glossata</taxon>
        <taxon>Ditrysia</taxon>
        <taxon>Tineoidea</taxon>
        <taxon>Psychidae</taxon>
        <taxon>Oiketicinae</taxon>
        <taxon>Eumeta</taxon>
    </lineage>
</organism>
<keyword evidence="3" id="KW-1185">Reference proteome</keyword>
<sequence length="73" mass="7943">MREKPVPEPAVGPQLLLASATELVSGFDRMKDALLRFTNFALQQRPDPDCERDAASAADSDGRTSERAGGRRV</sequence>
<name>A0A4C1SD61_EUMVA</name>
<evidence type="ECO:0000313" key="3">
    <source>
        <dbReference type="Proteomes" id="UP000299102"/>
    </source>
</evidence>
<accession>A0A4C1SD61</accession>
<dbReference type="Proteomes" id="UP000299102">
    <property type="component" value="Unassembled WGS sequence"/>
</dbReference>
<comment type="caution">
    <text evidence="2">The sequence shown here is derived from an EMBL/GenBank/DDBJ whole genome shotgun (WGS) entry which is preliminary data.</text>
</comment>
<feature type="region of interest" description="Disordered" evidence="1">
    <location>
        <begin position="44"/>
        <end position="73"/>
    </location>
</feature>
<feature type="compositionally biased region" description="Basic and acidic residues" evidence="1">
    <location>
        <begin position="46"/>
        <end position="73"/>
    </location>
</feature>
<evidence type="ECO:0000256" key="1">
    <source>
        <dbReference type="SAM" id="MobiDB-lite"/>
    </source>
</evidence>
<evidence type="ECO:0000313" key="2">
    <source>
        <dbReference type="EMBL" id="GBO99973.1"/>
    </source>
</evidence>
<gene>
    <name evidence="2" type="ORF">EVAR_74321_1</name>
</gene>
<dbReference type="EMBL" id="BGZK01000004">
    <property type="protein sequence ID" value="GBO99973.1"/>
    <property type="molecule type" value="Genomic_DNA"/>
</dbReference>
<reference evidence="2 3" key="1">
    <citation type="journal article" date="2019" name="Commun. Biol.">
        <title>The bagworm genome reveals a unique fibroin gene that provides high tensile strength.</title>
        <authorList>
            <person name="Kono N."/>
            <person name="Nakamura H."/>
            <person name="Ohtoshi R."/>
            <person name="Tomita M."/>
            <person name="Numata K."/>
            <person name="Arakawa K."/>
        </authorList>
    </citation>
    <scope>NUCLEOTIDE SEQUENCE [LARGE SCALE GENOMIC DNA]</scope>
</reference>
<proteinExistence type="predicted"/>
<protein>
    <submittedName>
        <fullName evidence="2">Uncharacterized protein</fullName>
    </submittedName>
</protein>
<dbReference type="AlphaFoldDB" id="A0A4C1SD61"/>